<dbReference type="AlphaFoldDB" id="A0A1C7MJ31"/>
<evidence type="ECO:0000313" key="2">
    <source>
        <dbReference type="Proteomes" id="UP000092993"/>
    </source>
</evidence>
<reference evidence="1 2" key="1">
    <citation type="submission" date="2016-03" db="EMBL/GenBank/DDBJ databases">
        <title>Whole genome sequencing of Grifola frondosa 9006-11.</title>
        <authorList>
            <person name="Min B."/>
            <person name="Park H."/>
            <person name="Kim J.-G."/>
            <person name="Cho H."/>
            <person name="Oh Y.-L."/>
            <person name="Kong W.-S."/>
            <person name="Choi I.-G."/>
        </authorList>
    </citation>
    <scope>NUCLEOTIDE SEQUENCE [LARGE SCALE GENOMIC DNA]</scope>
    <source>
        <strain evidence="1 2">9006-11</strain>
    </source>
</reference>
<organism evidence="1 2">
    <name type="scientific">Grifola frondosa</name>
    <name type="common">Maitake</name>
    <name type="synonym">Polyporus frondosus</name>
    <dbReference type="NCBI Taxonomy" id="5627"/>
    <lineage>
        <taxon>Eukaryota</taxon>
        <taxon>Fungi</taxon>
        <taxon>Dikarya</taxon>
        <taxon>Basidiomycota</taxon>
        <taxon>Agaricomycotina</taxon>
        <taxon>Agaricomycetes</taxon>
        <taxon>Polyporales</taxon>
        <taxon>Grifolaceae</taxon>
        <taxon>Grifola</taxon>
    </lineage>
</organism>
<evidence type="ECO:0000313" key="1">
    <source>
        <dbReference type="EMBL" id="OBZ76872.1"/>
    </source>
</evidence>
<name>A0A1C7MJ31_GRIFR</name>
<comment type="caution">
    <text evidence="1">The sequence shown here is derived from an EMBL/GenBank/DDBJ whole genome shotgun (WGS) entry which is preliminary data.</text>
</comment>
<keyword evidence="2" id="KW-1185">Reference proteome</keyword>
<accession>A0A1C7MJ31</accession>
<dbReference type="SUPFAM" id="SSF54373">
    <property type="entry name" value="FAD-linked reductases, C-terminal domain"/>
    <property type="match status" value="1"/>
</dbReference>
<dbReference type="Gene3D" id="3.30.9.10">
    <property type="entry name" value="D-Amino Acid Oxidase, subunit A, domain 2"/>
    <property type="match status" value="1"/>
</dbReference>
<gene>
    <name evidence="1" type="ORF">A0H81_02921</name>
</gene>
<dbReference type="EMBL" id="LUGG01000003">
    <property type="protein sequence ID" value="OBZ76872.1"/>
    <property type="molecule type" value="Genomic_DNA"/>
</dbReference>
<proteinExistence type="predicted"/>
<dbReference type="STRING" id="5627.A0A1C7MJ31"/>
<sequence>MSNDGVARSPQSSYLLGAQSWVRQQCGISLNGTGVGLSYGVIDFTPSTNFPSPRAKSIIESPISGALGYIPRPNGTARVYALLKDASLVNTLDTTSLEDMTEHITDASDARRRYIPG</sequence>
<dbReference type="Proteomes" id="UP000092993">
    <property type="component" value="Unassembled WGS sequence"/>
</dbReference>
<protein>
    <submittedName>
        <fullName evidence="1">Uncharacterized protein</fullName>
    </submittedName>
</protein>